<evidence type="ECO:0000313" key="1">
    <source>
        <dbReference type="EMBL" id="QDU35844.1"/>
    </source>
</evidence>
<reference evidence="1 2" key="1">
    <citation type="submission" date="2019-02" db="EMBL/GenBank/DDBJ databases">
        <title>Deep-cultivation of Planctomycetes and their phenomic and genomic characterization uncovers novel biology.</title>
        <authorList>
            <person name="Wiegand S."/>
            <person name="Jogler M."/>
            <person name="Boedeker C."/>
            <person name="Pinto D."/>
            <person name="Vollmers J."/>
            <person name="Rivas-Marin E."/>
            <person name="Kohn T."/>
            <person name="Peeters S.H."/>
            <person name="Heuer A."/>
            <person name="Rast P."/>
            <person name="Oberbeckmann S."/>
            <person name="Bunk B."/>
            <person name="Jeske O."/>
            <person name="Meyerdierks A."/>
            <person name="Storesund J.E."/>
            <person name="Kallscheuer N."/>
            <person name="Luecker S."/>
            <person name="Lage O.M."/>
            <person name="Pohl T."/>
            <person name="Merkel B.J."/>
            <person name="Hornburger P."/>
            <person name="Mueller R.-W."/>
            <person name="Bruemmer F."/>
            <person name="Labrenz M."/>
            <person name="Spormann A.M."/>
            <person name="Op den Camp H."/>
            <person name="Overmann J."/>
            <person name="Amann R."/>
            <person name="Jetten M.S.M."/>
            <person name="Mascher T."/>
            <person name="Medema M.H."/>
            <person name="Devos D.P."/>
            <person name="Kaster A.-K."/>
            <person name="Ovreas L."/>
            <person name="Rohde M."/>
            <person name="Galperin M.Y."/>
            <person name="Jogler C."/>
        </authorList>
    </citation>
    <scope>NUCLEOTIDE SEQUENCE [LARGE SCALE GENOMIC DNA]</scope>
    <source>
        <strain evidence="1 2">Mal4</strain>
    </source>
</reference>
<dbReference type="AlphaFoldDB" id="A0A517Z022"/>
<gene>
    <name evidence="1" type="ORF">Mal4_01260</name>
</gene>
<name>A0A517Z022_9PLAN</name>
<proteinExistence type="predicted"/>
<dbReference type="RefSeq" id="WP_145366537.1">
    <property type="nucleotide sequence ID" value="NZ_CP036275.1"/>
</dbReference>
<dbReference type="EMBL" id="CP036275">
    <property type="protein sequence ID" value="QDU35844.1"/>
    <property type="molecule type" value="Genomic_DNA"/>
</dbReference>
<protein>
    <submittedName>
        <fullName evidence="1">Uncharacterized protein</fullName>
    </submittedName>
</protein>
<keyword evidence="2" id="KW-1185">Reference proteome</keyword>
<organism evidence="1 2">
    <name type="scientific">Maioricimonas rarisocia</name>
    <dbReference type="NCBI Taxonomy" id="2528026"/>
    <lineage>
        <taxon>Bacteria</taxon>
        <taxon>Pseudomonadati</taxon>
        <taxon>Planctomycetota</taxon>
        <taxon>Planctomycetia</taxon>
        <taxon>Planctomycetales</taxon>
        <taxon>Planctomycetaceae</taxon>
        <taxon>Maioricimonas</taxon>
    </lineage>
</organism>
<dbReference type="Proteomes" id="UP000320496">
    <property type="component" value="Chromosome"/>
</dbReference>
<sequence length="294" mass="32893">MTSQRSRRLPAFAIVLLATCNLLILILPLSPPDVPPSIAASPPVPLDGATPAQRSRIDDYIARVASESFDECLANLNQHEDLLVRVGSRSNEPVPEVQFAICLANRRLAKLFEQLQKMPAAERDRRCREIFRDKFAIHNHELDVVMTMWEEGNPPRKPHPLPENRNALCAAVFLSAHFCPVEETLRQLDAWKKFGRSIEERVARVTVMNVTVLAMVANPEPSFEANIYGMMLQDRCGVTLTSERDRGGLDLEDGILCRWNAHTNPLDFTHQSGACRSIRRVTCSSSSTSAPSVR</sequence>
<accession>A0A517Z022</accession>
<dbReference type="KEGG" id="mri:Mal4_01260"/>
<evidence type="ECO:0000313" key="2">
    <source>
        <dbReference type="Proteomes" id="UP000320496"/>
    </source>
</evidence>